<sequence>MKKIRFKHIIFIVILLPAIQACDLSYLDKDIEDFDTEASFAIAVGNITYTVGELFNEIDAKSVEIKENNEGIVSFVYLDTLASVTAVNAIEIPDQSFPSRDYNPGIDIPSPGSLINETLILDQIPPFTFSLSGSNGEEFNEIVFSDGNLQLTVQSTFTDVDIDLTLTFNSLRSKTDDTSHEVTISINGTTSEIIDVDLTDFWADLTDDGNGGSTTNTFVLTVSGSIDLEVGDTISPEQKLSFSLGMTNLQFEAIYGDLKNQTINSESLTIDFDVFDDFGTGALLFADPTLQLIVDNSFGFPLGIDFGNIAASNASETKFLMGAITDTPQIINSPTLAQEGQTVRDFITIENTNSNIVDLLALKPSQFTVDISATSNPNSGSNQNFSLNTSALSAYVEVNMPLDVVFENIEFEHELDNINGADFEDLGETTLNIHTINTIPLGGTLEMVFYNDNSIVHTITKLVVFAAAPVDTNGISTGATENTTSFDIKGDEIKTATRAVLKLKMNTTNASSNSPVKLLAANTLDISITTDVSIEINNN</sequence>
<evidence type="ECO:0000256" key="1">
    <source>
        <dbReference type="SAM" id="SignalP"/>
    </source>
</evidence>
<proteinExistence type="predicted"/>
<reference evidence="2" key="1">
    <citation type="submission" date="2023-06" db="EMBL/GenBank/DDBJ databases">
        <title>Genomic of Agaribacillus aureum.</title>
        <authorList>
            <person name="Wang G."/>
        </authorList>
    </citation>
    <scope>NUCLEOTIDE SEQUENCE</scope>
    <source>
        <strain evidence="2">BMA12</strain>
    </source>
</reference>
<dbReference type="Proteomes" id="UP001172083">
    <property type="component" value="Unassembled WGS sequence"/>
</dbReference>
<dbReference type="RefSeq" id="WP_346758616.1">
    <property type="nucleotide sequence ID" value="NZ_JAUJEB010000002.1"/>
</dbReference>
<keyword evidence="1" id="KW-0732">Signal</keyword>
<comment type="caution">
    <text evidence="2">The sequence shown here is derived from an EMBL/GenBank/DDBJ whole genome shotgun (WGS) entry which is preliminary data.</text>
</comment>
<dbReference type="EMBL" id="JAUJEB010000002">
    <property type="protein sequence ID" value="MDN5213277.1"/>
    <property type="molecule type" value="Genomic_DNA"/>
</dbReference>
<evidence type="ECO:0000313" key="3">
    <source>
        <dbReference type="Proteomes" id="UP001172083"/>
    </source>
</evidence>
<dbReference type="PROSITE" id="PS51257">
    <property type="entry name" value="PROKAR_LIPOPROTEIN"/>
    <property type="match status" value="1"/>
</dbReference>
<gene>
    <name evidence="2" type="ORF">QQ020_14505</name>
</gene>
<keyword evidence="3" id="KW-1185">Reference proteome</keyword>
<feature type="signal peptide" evidence="1">
    <location>
        <begin position="1"/>
        <end position="21"/>
    </location>
</feature>
<protein>
    <submittedName>
        <fullName evidence="2">Uncharacterized protein</fullName>
    </submittedName>
</protein>
<name>A0ABT8L6A2_9BACT</name>
<accession>A0ABT8L6A2</accession>
<evidence type="ECO:0000313" key="2">
    <source>
        <dbReference type="EMBL" id="MDN5213277.1"/>
    </source>
</evidence>
<organism evidence="2 3">
    <name type="scientific">Agaribacillus aureus</name>
    <dbReference type="NCBI Taxonomy" id="3051825"/>
    <lineage>
        <taxon>Bacteria</taxon>
        <taxon>Pseudomonadati</taxon>
        <taxon>Bacteroidota</taxon>
        <taxon>Cytophagia</taxon>
        <taxon>Cytophagales</taxon>
        <taxon>Splendidivirgaceae</taxon>
        <taxon>Agaribacillus</taxon>
    </lineage>
</organism>
<feature type="chain" id="PRO_5046784011" evidence="1">
    <location>
        <begin position="22"/>
        <end position="539"/>
    </location>
</feature>